<dbReference type="PANTHER" id="PTHR31476">
    <property type="entry name" value="PROTEIN WHAT'S THIS FACTOR 1 HOMOLOG, CHLOROPLASTIC"/>
    <property type="match status" value="1"/>
</dbReference>
<dbReference type="Pfam" id="PF11955">
    <property type="entry name" value="PORR"/>
    <property type="match status" value="1"/>
</dbReference>
<evidence type="ECO:0000259" key="1">
    <source>
        <dbReference type="Pfam" id="PF11955"/>
    </source>
</evidence>
<name>A0AA88WL27_9ASTE</name>
<feature type="domain" description="PORR" evidence="1">
    <location>
        <begin position="2"/>
        <end position="169"/>
    </location>
</feature>
<gene>
    <name evidence="2" type="ORF">RJ639_041081</name>
</gene>
<proteinExistence type="predicted"/>
<organism evidence="2 3">
    <name type="scientific">Escallonia herrerae</name>
    <dbReference type="NCBI Taxonomy" id="1293975"/>
    <lineage>
        <taxon>Eukaryota</taxon>
        <taxon>Viridiplantae</taxon>
        <taxon>Streptophyta</taxon>
        <taxon>Embryophyta</taxon>
        <taxon>Tracheophyta</taxon>
        <taxon>Spermatophyta</taxon>
        <taxon>Magnoliopsida</taxon>
        <taxon>eudicotyledons</taxon>
        <taxon>Gunneridae</taxon>
        <taxon>Pentapetalae</taxon>
        <taxon>asterids</taxon>
        <taxon>campanulids</taxon>
        <taxon>Escalloniales</taxon>
        <taxon>Escalloniaceae</taxon>
        <taxon>Escallonia</taxon>
    </lineage>
</organism>
<accession>A0AA88WL27</accession>
<reference evidence="2" key="1">
    <citation type="submission" date="2022-12" db="EMBL/GenBank/DDBJ databases">
        <title>Draft genome assemblies for two species of Escallonia (Escalloniales).</title>
        <authorList>
            <person name="Chanderbali A."/>
            <person name="Dervinis C."/>
            <person name="Anghel I."/>
            <person name="Soltis D."/>
            <person name="Soltis P."/>
            <person name="Zapata F."/>
        </authorList>
    </citation>
    <scope>NUCLEOTIDE SEQUENCE</scope>
    <source>
        <strain evidence="2">UCBG64.0493</strain>
        <tissue evidence="2">Leaf</tissue>
    </source>
</reference>
<dbReference type="Proteomes" id="UP001188597">
    <property type="component" value="Unassembled WGS sequence"/>
</dbReference>
<keyword evidence="3" id="KW-1185">Reference proteome</keyword>
<dbReference type="EMBL" id="JAVXUP010000459">
    <property type="protein sequence ID" value="KAK3027475.1"/>
    <property type="molecule type" value="Genomic_DNA"/>
</dbReference>
<dbReference type="PANTHER" id="PTHR31476:SF3">
    <property type="entry name" value="UBIQUITIN CARBOXYL-TERMINAL HYDROLASE FAMILY PROTEIN"/>
    <property type="match status" value="1"/>
</dbReference>
<evidence type="ECO:0000313" key="3">
    <source>
        <dbReference type="Proteomes" id="UP001188597"/>
    </source>
</evidence>
<dbReference type="InterPro" id="IPR045040">
    <property type="entry name" value="PORR_fam"/>
</dbReference>
<evidence type="ECO:0000313" key="2">
    <source>
        <dbReference type="EMBL" id="KAK3027475.1"/>
    </source>
</evidence>
<dbReference type="GO" id="GO:0003723">
    <property type="term" value="F:RNA binding"/>
    <property type="evidence" value="ECO:0007669"/>
    <property type="project" value="InterPro"/>
</dbReference>
<sequence>MRLPIIITTFLARNHDLFDTYRDRIKPKTEHVPFIRPNRRLQQFLDEEKRINLENEPLIVEKACKLLMMSKDNVVSVDKLVHVKREFWFPNDCLVNLVPKYPEYFRLVGCLGYGKSFLELVSWNLEFEKFVIEKQAEEEEEEEMMGIRLRLPFYVKLPAGFVLRKETREYG</sequence>
<dbReference type="AlphaFoldDB" id="A0AA88WL27"/>
<dbReference type="InterPro" id="IPR021099">
    <property type="entry name" value="PORR_domain"/>
</dbReference>
<protein>
    <recommendedName>
        <fullName evidence="1">PORR domain-containing protein</fullName>
    </recommendedName>
</protein>
<comment type="caution">
    <text evidence="2">The sequence shown here is derived from an EMBL/GenBank/DDBJ whole genome shotgun (WGS) entry which is preliminary data.</text>
</comment>